<proteinExistence type="inferred from homology"/>
<dbReference type="InterPro" id="IPR004695">
    <property type="entry name" value="SLAC1/Mae1/Ssu1/TehA"/>
</dbReference>
<comment type="similarity">
    <text evidence="2">Belongs to the tellurite-resistance/dicarboxylate transporter (TDT) family.</text>
</comment>
<feature type="transmembrane region" description="Helical" evidence="9">
    <location>
        <begin position="311"/>
        <end position="330"/>
    </location>
</feature>
<feature type="transmembrane region" description="Helical" evidence="9">
    <location>
        <begin position="88"/>
        <end position="111"/>
    </location>
</feature>
<evidence type="ECO:0000256" key="7">
    <source>
        <dbReference type="ARBA" id="ARBA00023136"/>
    </source>
</evidence>
<evidence type="ECO:0000313" key="10">
    <source>
        <dbReference type="EMBL" id="KAK5107666.1"/>
    </source>
</evidence>
<keyword evidence="3" id="KW-0813">Transport</keyword>
<dbReference type="InterPro" id="IPR051629">
    <property type="entry name" value="Sulfite_efflux_TDT"/>
</dbReference>
<feature type="transmembrane region" description="Helical" evidence="9">
    <location>
        <begin position="281"/>
        <end position="304"/>
    </location>
</feature>
<dbReference type="Pfam" id="PF03595">
    <property type="entry name" value="SLAC1"/>
    <property type="match status" value="1"/>
</dbReference>
<dbReference type="PANTHER" id="PTHR31686">
    <property type="match status" value="1"/>
</dbReference>
<evidence type="ECO:0000256" key="8">
    <source>
        <dbReference type="SAM" id="MobiDB-lite"/>
    </source>
</evidence>
<evidence type="ECO:0000256" key="6">
    <source>
        <dbReference type="ARBA" id="ARBA00022989"/>
    </source>
</evidence>
<comment type="subcellular location">
    <subcellularLocation>
        <location evidence="1">Cell membrane</location>
        <topology evidence="1">Multi-pass membrane protein</topology>
    </subcellularLocation>
</comment>
<dbReference type="EMBL" id="JAVRRL010000111">
    <property type="protein sequence ID" value="KAK5107666.1"/>
    <property type="molecule type" value="Genomic_DNA"/>
</dbReference>
<evidence type="ECO:0000256" key="4">
    <source>
        <dbReference type="ARBA" id="ARBA00022475"/>
    </source>
</evidence>
<feature type="transmembrane region" description="Helical" evidence="9">
    <location>
        <begin position="123"/>
        <end position="140"/>
    </location>
</feature>
<feature type="transmembrane region" description="Helical" evidence="9">
    <location>
        <begin position="246"/>
        <end position="269"/>
    </location>
</feature>
<keyword evidence="5 9" id="KW-0812">Transmembrane</keyword>
<comment type="caution">
    <text evidence="10">The sequence shown here is derived from an EMBL/GenBank/DDBJ whole genome shotgun (WGS) entry which is preliminary data.</text>
</comment>
<evidence type="ECO:0000256" key="3">
    <source>
        <dbReference type="ARBA" id="ARBA00022448"/>
    </source>
</evidence>
<feature type="region of interest" description="Disordered" evidence="8">
    <location>
        <begin position="358"/>
        <end position="383"/>
    </location>
</feature>
<reference evidence="10" key="1">
    <citation type="submission" date="2023-08" db="EMBL/GenBank/DDBJ databases">
        <title>Black Yeasts Isolated from many extreme environments.</title>
        <authorList>
            <person name="Coleine C."/>
            <person name="Stajich J.E."/>
            <person name="Selbmann L."/>
        </authorList>
    </citation>
    <scope>NUCLEOTIDE SEQUENCE</scope>
    <source>
        <strain evidence="10">CCFEE 5401</strain>
    </source>
</reference>
<dbReference type="InterPro" id="IPR038665">
    <property type="entry name" value="Voltage-dep_anion_channel_sf"/>
</dbReference>
<feature type="transmembrane region" description="Helical" evidence="9">
    <location>
        <begin position="12"/>
        <end position="34"/>
    </location>
</feature>
<sequence>MDLHYHFHGLNIISQILWVITFTTLFFFVCIYLVRIALYPRHVFNLFSTDSQETACLSSISIAFTTIYVMIALNLLSWSLSWGMVAYVMFWMNVVLTALTTIGIPYVLTYVDGSGIDGVAPSVFLPLISSLTLAVGGGVVCRYGELGANLQVPVIILSYIFLGMALPTSIAFDGVFMARLFDGAYPPQQKVYQIMILCGPPGQASFAFQILGNVVQRGAFASYNTSSFIGPSGASTIATASEFLGLLYWGFGTFWWAFACLAILHYTITAPKTLFKWDQTLASWSLVFPWGVYTNAAVQLGVVLNSRAFRVWSTVLALVLAILWLGNAFASCLGVASGKILGLDKGWGGKYYISGAEQEKEEQNQGDGSQEREDKEKKDEEER</sequence>
<evidence type="ECO:0000256" key="2">
    <source>
        <dbReference type="ARBA" id="ARBA00008566"/>
    </source>
</evidence>
<dbReference type="Gene3D" id="1.50.10.150">
    <property type="entry name" value="Voltage-dependent anion channel"/>
    <property type="match status" value="1"/>
</dbReference>
<dbReference type="Proteomes" id="UP001310890">
    <property type="component" value="Unassembled WGS sequence"/>
</dbReference>
<dbReference type="AlphaFoldDB" id="A0AAN7T9U6"/>
<name>A0AAN7T9U6_9PEZI</name>
<evidence type="ECO:0000256" key="9">
    <source>
        <dbReference type="SAM" id="Phobius"/>
    </source>
</evidence>
<keyword evidence="7 9" id="KW-0472">Membrane</keyword>
<evidence type="ECO:0000256" key="1">
    <source>
        <dbReference type="ARBA" id="ARBA00004651"/>
    </source>
</evidence>
<organism evidence="10 11">
    <name type="scientific">Meristemomyces frigidus</name>
    <dbReference type="NCBI Taxonomy" id="1508187"/>
    <lineage>
        <taxon>Eukaryota</taxon>
        <taxon>Fungi</taxon>
        <taxon>Dikarya</taxon>
        <taxon>Ascomycota</taxon>
        <taxon>Pezizomycotina</taxon>
        <taxon>Dothideomycetes</taxon>
        <taxon>Dothideomycetidae</taxon>
        <taxon>Mycosphaerellales</taxon>
        <taxon>Teratosphaeriaceae</taxon>
        <taxon>Meristemomyces</taxon>
    </lineage>
</organism>
<dbReference type="GO" id="GO:0000319">
    <property type="term" value="F:sulfite transmembrane transporter activity"/>
    <property type="evidence" value="ECO:0007669"/>
    <property type="project" value="TreeGrafter"/>
</dbReference>
<evidence type="ECO:0000313" key="11">
    <source>
        <dbReference type="Proteomes" id="UP001310890"/>
    </source>
</evidence>
<dbReference type="CDD" id="cd09299">
    <property type="entry name" value="TDT"/>
    <property type="match status" value="1"/>
</dbReference>
<feature type="transmembrane region" description="Helical" evidence="9">
    <location>
        <begin position="55"/>
        <end position="76"/>
    </location>
</feature>
<dbReference type="PANTHER" id="PTHR31686:SF3">
    <property type="entry name" value="ACID TRANSPORT PROTEIN, PUTATIVE (AFU_ORTHOLOGUE AFUA_4G09410)-RELATED"/>
    <property type="match status" value="1"/>
</dbReference>
<protein>
    <recommendedName>
        <fullName evidence="12">Malic acid transport protein</fullName>
    </recommendedName>
</protein>
<evidence type="ECO:0008006" key="12">
    <source>
        <dbReference type="Google" id="ProtNLM"/>
    </source>
</evidence>
<keyword evidence="4" id="KW-1003">Cell membrane</keyword>
<evidence type="ECO:0000256" key="5">
    <source>
        <dbReference type="ARBA" id="ARBA00022692"/>
    </source>
</evidence>
<gene>
    <name evidence="10" type="ORF">LTR62_000901</name>
</gene>
<keyword evidence="6 9" id="KW-1133">Transmembrane helix</keyword>
<accession>A0AAN7T9U6</accession>
<dbReference type="GO" id="GO:0005886">
    <property type="term" value="C:plasma membrane"/>
    <property type="evidence" value="ECO:0007669"/>
    <property type="project" value="UniProtKB-SubCell"/>
</dbReference>
<feature type="transmembrane region" description="Helical" evidence="9">
    <location>
        <begin position="152"/>
        <end position="172"/>
    </location>
</feature>